<dbReference type="RefSeq" id="WP_077811520.1">
    <property type="nucleotide sequence ID" value="NZ_CP014692.1"/>
</dbReference>
<dbReference type="KEGG" id="aace:A0U92_00505"/>
<reference evidence="2 3" key="1">
    <citation type="submission" date="2016-03" db="EMBL/GenBank/DDBJ databases">
        <title>Acetic acid bacteria sequencing.</title>
        <authorList>
            <person name="Brandt J."/>
            <person name="Jakob F."/>
            <person name="Vogel R.F."/>
        </authorList>
    </citation>
    <scope>NUCLEOTIDE SEQUENCE [LARGE SCALE GENOMIC DNA]</scope>
    <source>
        <strain evidence="2 3">TMW2.1153</strain>
    </source>
</reference>
<evidence type="ECO:0000259" key="1">
    <source>
        <dbReference type="Pfam" id="PF06812"/>
    </source>
</evidence>
<dbReference type="InterPro" id="IPR010657">
    <property type="entry name" value="ImpA_N"/>
</dbReference>
<dbReference type="AlphaFoldDB" id="A0A1U9KCD2"/>
<protein>
    <recommendedName>
        <fullName evidence="1">ImpA N-terminal domain-containing protein</fullName>
    </recommendedName>
</protein>
<dbReference type="InterPro" id="IPR017740">
    <property type="entry name" value="TssA-like"/>
</dbReference>
<accession>A0A1U9KCD2</accession>
<dbReference type="STRING" id="435.A0U92_00505"/>
<dbReference type="PANTHER" id="PTHR37951:SF1">
    <property type="entry name" value="TYPE VI SECRETION SYSTEM COMPONENT TSSA1"/>
    <property type="match status" value="1"/>
</dbReference>
<dbReference type="PANTHER" id="PTHR37951">
    <property type="entry name" value="CYTOPLASMIC PROTEIN-RELATED"/>
    <property type="match status" value="1"/>
</dbReference>
<dbReference type="NCBIfam" id="TIGR03363">
    <property type="entry name" value="VI_chp_8"/>
    <property type="match status" value="1"/>
</dbReference>
<evidence type="ECO:0000313" key="2">
    <source>
        <dbReference type="EMBL" id="AQS83485.1"/>
    </source>
</evidence>
<dbReference type="EMBL" id="CP014692">
    <property type="protein sequence ID" value="AQS83485.1"/>
    <property type="molecule type" value="Genomic_DNA"/>
</dbReference>
<name>A0A1U9KCD2_ACEAC</name>
<dbReference type="Pfam" id="PF06812">
    <property type="entry name" value="ImpA_N"/>
    <property type="match status" value="1"/>
</dbReference>
<feature type="domain" description="ImpA N-terminal" evidence="1">
    <location>
        <begin position="13"/>
        <end position="142"/>
    </location>
</feature>
<evidence type="ECO:0000313" key="3">
    <source>
        <dbReference type="Proteomes" id="UP000188937"/>
    </source>
</evidence>
<dbReference type="OrthoDB" id="9771118at2"/>
<organism evidence="2 3">
    <name type="scientific">Acetobacter aceti</name>
    <dbReference type="NCBI Taxonomy" id="435"/>
    <lineage>
        <taxon>Bacteria</taxon>
        <taxon>Pseudomonadati</taxon>
        <taxon>Pseudomonadota</taxon>
        <taxon>Alphaproteobacteria</taxon>
        <taxon>Acetobacterales</taxon>
        <taxon>Acetobacteraceae</taxon>
        <taxon>Acetobacter</taxon>
        <taxon>Acetobacter subgen. Acetobacter</taxon>
    </lineage>
</organism>
<proteinExistence type="predicted"/>
<sequence>MISDADNLLTLILSPIAGGLSQGTDPRLNVSPASPYFQLRDARSDARAAERRGEYEDSENSEALRHWGRVKDFAVQILHTVGKDVEVAAWLTEAMVRLAGLDGLAVSIEATYGLFTAFWPDFYPSTDEDGVEARFSALAGLNGISSDGTLIQALRKLELYRRADGTPFLFWQYEQSEEVEGIGDTVRKKQRLDAGVVPFPELESDAARFGQVSLAEVYRSSQRALKHWKALDAIMTERLGVDAPPTARVTALLEKLSRIAARYVTAASEKGASESTGETAMTEEIVEAGIASETRSMNVRTSEQAEPTREEMLQNLITVAKYFEKHEPQSPLAETLYEAVRRARLSWNDLLSELVDDPAARTAILSRLGITVAPPA</sequence>
<dbReference type="Proteomes" id="UP000188937">
    <property type="component" value="Chromosome"/>
</dbReference>
<keyword evidence="3" id="KW-1185">Reference proteome</keyword>
<gene>
    <name evidence="2" type="ORF">A0U92_00505</name>
</gene>